<protein>
    <submittedName>
        <fullName evidence="2">Uncharacterized protein</fullName>
    </submittedName>
</protein>
<gene>
    <name evidence="2" type="ORF">TGAMA5MH_11071</name>
</gene>
<dbReference type="AlphaFoldDB" id="A0A2K0SUS7"/>
<feature type="compositionally biased region" description="Polar residues" evidence="1">
    <location>
        <begin position="1"/>
        <end position="19"/>
    </location>
</feature>
<evidence type="ECO:0000313" key="2">
    <source>
        <dbReference type="EMBL" id="PNP37031.1"/>
    </source>
</evidence>
<name>A0A2K0SUS7_9HYPO</name>
<evidence type="ECO:0000313" key="3">
    <source>
        <dbReference type="Proteomes" id="UP000236546"/>
    </source>
</evidence>
<dbReference type="EMBL" id="MTYH01000219">
    <property type="protein sequence ID" value="PNP37031.1"/>
    <property type="molecule type" value="Genomic_DNA"/>
</dbReference>
<evidence type="ECO:0000256" key="1">
    <source>
        <dbReference type="SAM" id="MobiDB-lite"/>
    </source>
</evidence>
<dbReference type="Proteomes" id="UP000236546">
    <property type="component" value="Unassembled WGS sequence"/>
</dbReference>
<feature type="region of interest" description="Disordered" evidence="1">
    <location>
        <begin position="1"/>
        <end position="152"/>
    </location>
</feature>
<comment type="caution">
    <text evidence="2">The sequence shown here is derived from an EMBL/GenBank/DDBJ whole genome shotgun (WGS) entry which is preliminary data.</text>
</comment>
<reference evidence="2 3" key="1">
    <citation type="submission" date="2017-02" db="EMBL/GenBank/DDBJ databases">
        <title>Genomes of Trichoderma spp. with biocontrol activity.</title>
        <authorList>
            <person name="Gardiner D."/>
            <person name="Kazan K."/>
            <person name="Vos C."/>
            <person name="Harvey P."/>
        </authorList>
    </citation>
    <scope>NUCLEOTIDE SEQUENCE [LARGE SCALE GENOMIC DNA]</scope>
    <source>
        <strain evidence="2 3">A5MH</strain>
    </source>
</reference>
<proteinExistence type="predicted"/>
<accession>A0A2K0SUS7</accession>
<dbReference type="OrthoDB" id="4869984at2759"/>
<organism evidence="2 3">
    <name type="scientific">Trichoderma gamsii</name>
    <dbReference type="NCBI Taxonomy" id="398673"/>
    <lineage>
        <taxon>Eukaryota</taxon>
        <taxon>Fungi</taxon>
        <taxon>Dikarya</taxon>
        <taxon>Ascomycota</taxon>
        <taxon>Pezizomycotina</taxon>
        <taxon>Sordariomycetes</taxon>
        <taxon>Hypocreomycetidae</taxon>
        <taxon>Hypocreales</taxon>
        <taxon>Hypocreaceae</taxon>
        <taxon>Trichoderma</taxon>
    </lineage>
</organism>
<sequence length="212" mass="22559">MWVTTTIKQNDLKPVSTSPLWGLWDDGNYSRHPSSPEQDSAVAAPGLAAPETSQRKATPSVPGKGESVTLALTPKKKRRHGGDFVTDNMPALNLTGSGPKAIPASQNPTRGLANSLFSGPKEATATDPSEKSRTRNQNRGSSRRDKRKTESKQHVLITAATAIDACLARYTTKHFLAAAELVRVALTAALENLISPPDETTGASKTPKIGQP</sequence>